<proteinExistence type="inferred from homology"/>
<evidence type="ECO:0000313" key="5">
    <source>
        <dbReference type="EMBL" id="SDQ99535.1"/>
    </source>
</evidence>
<dbReference type="InterPro" id="IPR036034">
    <property type="entry name" value="PDZ_sf"/>
</dbReference>
<dbReference type="InterPro" id="IPR008269">
    <property type="entry name" value="Lon_proteolytic"/>
</dbReference>
<keyword evidence="3" id="KW-1133">Transmembrane helix</keyword>
<dbReference type="Gene3D" id="3.30.230.10">
    <property type="match status" value="1"/>
</dbReference>
<dbReference type="InterPro" id="IPR020568">
    <property type="entry name" value="Ribosomal_Su5_D2-typ_SF"/>
</dbReference>
<dbReference type="GO" id="GO:0004176">
    <property type="term" value="F:ATP-dependent peptidase activity"/>
    <property type="evidence" value="ECO:0007669"/>
    <property type="project" value="UniProtKB-UniRule"/>
</dbReference>
<keyword evidence="1" id="KW-0720">Serine protease</keyword>
<dbReference type="PANTHER" id="PTHR10046">
    <property type="entry name" value="ATP DEPENDENT LON PROTEASE FAMILY MEMBER"/>
    <property type="match status" value="1"/>
</dbReference>
<dbReference type="GO" id="GO:0030163">
    <property type="term" value="P:protein catabolic process"/>
    <property type="evidence" value="ECO:0007669"/>
    <property type="project" value="InterPro"/>
</dbReference>
<feature type="active site" evidence="1">
    <location>
        <position position="259"/>
    </location>
</feature>
<dbReference type="SUPFAM" id="SSF54211">
    <property type="entry name" value="Ribosomal protein S5 domain 2-like"/>
    <property type="match status" value="1"/>
</dbReference>
<dbReference type="Proteomes" id="UP000181917">
    <property type="component" value="Unassembled WGS sequence"/>
</dbReference>
<evidence type="ECO:0000313" key="6">
    <source>
        <dbReference type="Proteomes" id="UP000181917"/>
    </source>
</evidence>
<sequence length="365" mass="37677">MTEPIDLGEQAPPTPRKPNNRRHPVMIGAGVVAVVLGLLALAMPSPYIVESPGPTFNTIGAVNDVPLIEIPGQKTYPTSGALDMTTVYMSGGPSGSVRLFEVASAWLDPRKSVTPEELVYPPGVSGEQIQNRNAAAMDSSQETSVAAALSHLGVDFEEDLSVVDFADGAAAADLLAPDDVIESINGIAVTDINVLRDELNASGGEPVELEVLRDGEPETVQVAPEANAQGAYQLGVLLETDFEFPYEVKIQLENVVGPSAGMMFALGIVDKLTPGELTGGLHVAGTGTIDSSGNVGPIGGIEQKMYGAHQRGATVFLAPEANCGEVVGNVPDGMQVVKVATLEDAVEAVTVLGEGKDGSALPACG</sequence>
<evidence type="ECO:0000256" key="2">
    <source>
        <dbReference type="SAM" id="MobiDB-lite"/>
    </source>
</evidence>
<gene>
    <name evidence="5" type="ORF">SAMN04489742_3415</name>
</gene>
<dbReference type="InterPro" id="IPR027065">
    <property type="entry name" value="Lon_Prtase"/>
</dbReference>
<dbReference type="PROSITE" id="PS51786">
    <property type="entry name" value="LON_PROTEOLYTIC"/>
    <property type="match status" value="1"/>
</dbReference>
<evidence type="ECO:0000256" key="1">
    <source>
        <dbReference type="PROSITE-ProRule" id="PRU01122"/>
    </source>
</evidence>
<dbReference type="RefSeq" id="WP_074701536.1">
    <property type="nucleotide sequence ID" value="NZ_CP018863.1"/>
</dbReference>
<keyword evidence="1" id="KW-0378">Hydrolase</keyword>
<keyword evidence="3" id="KW-0812">Transmembrane</keyword>
<comment type="similarity">
    <text evidence="1">Belongs to the peptidase S16 family.</text>
</comment>
<dbReference type="GO" id="GO:0006508">
    <property type="term" value="P:proteolysis"/>
    <property type="evidence" value="ECO:0007669"/>
    <property type="project" value="UniProtKB-KW"/>
</dbReference>
<dbReference type="EC" id="3.4.21.53" evidence="1"/>
<dbReference type="AlphaFoldDB" id="A0A1H1FEZ2"/>
<protein>
    <recommendedName>
        <fullName evidence="1">endopeptidase La</fullName>
        <ecNumber evidence="1">3.4.21.53</ecNumber>
    </recommendedName>
</protein>
<name>A0A1H1FEZ2_9MICC</name>
<feature type="domain" description="Lon proteolytic" evidence="4">
    <location>
        <begin position="178"/>
        <end position="352"/>
    </location>
</feature>
<reference evidence="5 6" key="1">
    <citation type="submission" date="2016-10" db="EMBL/GenBank/DDBJ databases">
        <authorList>
            <person name="de Groot N.N."/>
        </authorList>
    </citation>
    <scope>NUCLEOTIDE SEQUENCE [LARGE SCALE GENOMIC DNA]</scope>
    <source>
        <strain evidence="5 6">DSM 20117</strain>
    </source>
</reference>
<dbReference type="Pfam" id="PF05362">
    <property type="entry name" value="Lon_C"/>
    <property type="match status" value="1"/>
</dbReference>
<dbReference type="InterPro" id="IPR001478">
    <property type="entry name" value="PDZ"/>
</dbReference>
<dbReference type="GO" id="GO:0005524">
    <property type="term" value="F:ATP binding"/>
    <property type="evidence" value="ECO:0007669"/>
    <property type="project" value="InterPro"/>
</dbReference>
<dbReference type="Pfam" id="PF13180">
    <property type="entry name" value="PDZ_2"/>
    <property type="match status" value="1"/>
</dbReference>
<keyword evidence="6" id="KW-1185">Reference proteome</keyword>
<accession>A0A1H1FEZ2</accession>
<feature type="transmembrane region" description="Helical" evidence="3">
    <location>
        <begin position="25"/>
        <end position="49"/>
    </location>
</feature>
<dbReference type="STRING" id="37928.SAMN04489742_3415"/>
<organism evidence="5 6">
    <name type="scientific">Crystallibacter crystallopoietes</name>
    <dbReference type="NCBI Taxonomy" id="37928"/>
    <lineage>
        <taxon>Bacteria</taxon>
        <taxon>Bacillati</taxon>
        <taxon>Actinomycetota</taxon>
        <taxon>Actinomycetes</taxon>
        <taxon>Micrococcales</taxon>
        <taxon>Micrococcaceae</taxon>
        <taxon>Crystallibacter</taxon>
    </lineage>
</organism>
<dbReference type="GO" id="GO:0004252">
    <property type="term" value="F:serine-type endopeptidase activity"/>
    <property type="evidence" value="ECO:0007669"/>
    <property type="project" value="UniProtKB-UniRule"/>
</dbReference>
<feature type="active site" evidence="1">
    <location>
        <position position="304"/>
    </location>
</feature>
<feature type="region of interest" description="Disordered" evidence="2">
    <location>
        <begin position="1"/>
        <end position="22"/>
    </location>
</feature>
<dbReference type="InterPro" id="IPR014721">
    <property type="entry name" value="Ribsml_uS5_D2-typ_fold_subgr"/>
</dbReference>
<keyword evidence="3" id="KW-0472">Membrane</keyword>
<dbReference type="SUPFAM" id="SSF50156">
    <property type="entry name" value="PDZ domain-like"/>
    <property type="match status" value="1"/>
</dbReference>
<dbReference type="KEGG" id="acry:AC20117_00415"/>
<dbReference type="EMBL" id="FNKH01000002">
    <property type="protein sequence ID" value="SDQ99535.1"/>
    <property type="molecule type" value="Genomic_DNA"/>
</dbReference>
<evidence type="ECO:0000256" key="3">
    <source>
        <dbReference type="SAM" id="Phobius"/>
    </source>
</evidence>
<evidence type="ECO:0000259" key="4">
    <source>
        <dbReference type="PROSITE" id="PS51786"/>
    </source>
</evidence>
<comment type="catalytic activity">
    <reaction evidence="1">
        <text>Hydrolysis of proteins in presence of ATP.</text>
        <dbReference type="EC" id="3.4.21.53"/>
    </reaction>
</comment>
<keyword evidence="1" id="KW-0645">Protease</keyword>